<proteinExistence type="predicted"/>
<sequence length="1429" mass="158974">MLYAALFAVESRTRQALEKSPERIMLIAADDDVDAIPWEYLYGPDGFLVQECQFVRGLPAEQRQPAPTMKAGLHIVAVPSNPLSDQVEPLAIDAEWMNLRESVQALPSALTLERVRPPTIRQLRNAVAGQRQRVVHFMGHGGQMDDGAVLCFEKENGDLDLVKSKEIAMRLRGTTFLVTLNACVTASPGDTMFSNLAATLVRQRIPYALGMRLSIYDKDARLFARAFYDELARGTPVEEALFQARLTLASETTHPWVVGVPVLYTSLTESAHGVEPQPGTPTVKDHQPPLDVNALPRAEGIFQGRVSDLRRLGTLLTGDKRPRIINIHGGGGQGKTALAREAVERFAWAWPDGIWSTTLEKLFDRAFFAAELARFLGINTQDIAHPNEIEHLLFNCLSTRRVLIVLDNAETLIEAIEANNVGAQHLAQLLQQLPSPSVSLLITSRIVLGWPSEIEHEIGGLTSEEGAQLFIQSSPQRREAMDTILANELSQRVEGHPLSLRLLGGAFNFSAIPLAAFVQHCEEQLINAENTYLGLEHRHRKLYACLETSIRYLTDELRNVLGSLWIFHAPFIPETVVAILDPETKETEDTPSKLRTHLHNLRLRGLLTTQRIATDNWILDFYYLLPTTRPYIEQQVQYPGNRQGLLLRFGRVYSMLLDFISNEMGRTSRGMTLVEKAEMDFERAMGYLKGTEQAQYKIRWASILHRLRTTPQRSLKLLEEALDELQGRDKEWVVQAFQIMGGIYNHIGEPERALQLFGQALPLIRETSDRASEAAILTSMANVYSNIGDPVQALQLLEQALLLTHKVGNRDSEAYILNNMANVYEDIGEPTRALQLYAQALSLMHEIGDRAGGATAIANIASIYATIGEPARALQLYEQALSLMREVGDRTVEAAALNNMASVYRHIGEPTRALQLYEQSLTLTRENSDRVGEVATLNNMASIYADIGKPTQALQLYEQILPITRKTGVHHGEAATLNNMALVYTKIGNPVRALQLYEQALPLRQEIGDRPGEAATLTNMASAYISIGESAHALQLYEQALPIRREVGDRAGEAVTLANMANVYITIGEPARALQLYEEALLLMRAISHHNGEAGILSSMALVYSNIGDHSSALQLLKQALPLMRAVGNRAGEATTLNTMASVYTNLDEPAHALQLYEQALPLRREVGDRPGEIITLINIAIVLYQVLEHKERAISTLQQALQILEQADLPQDIARQNHKQLSLLLQYMKSGMSLNKSHPSTKASPAKIIETLITATIAVMTTEPEQQPQYRKVLEDGLREIQLKGPEWQAEVELFNSLLMVLDGQMPVLPADHPYASVLTEIQAGIATDGRRENDDVSEGNDNITHFITNTVAVLGPKREHLPWWREMVVQMKFQASKQDMKEFVAFLDAVIKLLDAQGDPTGLGEQLAQGHAQVWQKIIQQLAINKE</sequence>
<evidence type="ECO:0000313" key="4">
    <source>
        <dbReference type="EMBL" id="GCE23556.1"/>
    </source>
</evidence>
<dbReference type="PANTHER" id="PTHR10098:SF108">
    <property type="entry name" value="TETRATRICOPEPTIDE REPEAT PROTEIN 28"/>
    <property type="match status" value="1"/>
</dbReference>
<gene>
    <name evidence="4" type="ORF">KDK_73560</name>
</gene>
<keyword evidence="1" id="KW-0802">TPR repeat</keyword>
<dbReference type="EMBL" id="BIFS01000002">
    <property type="protein sequence ID" value="GCE23556.1"/>
    <property type="molecule type" value="Genomic_DNA"/>
</dbReference>
<dbReference type="InterPro" id="IPR002182">
    <property type="entry name" value="NB-ARC"/>
</dbReference>
<dbReference type="Proteomes" id="UP000287188">
    <property type="component" value="Unassembled WGS sequence"/>
</dbReference>
<feature type="repeat" description="TPR" evidence="1">
    <location>
        <begin position="894"/>
        <end position="927"/>
    </location>
</feature>
<feature type="repeat" description="TPR" evidence="1">
    <location>
        <begin position="854"/>
        <end position="887"/>
    </location>
</feature>
<comment type="caution">
    <text evidence="4">The sequence shown here is derived from an EMBL/GenBank/DDBJ whole genome shotgun (WGS) entry which is preliminary data.</text>
</comment>
<dbReference type="InterPro" id="IPR024983">
    <property type="entry name" value="CHAT_dom"/>
</dbReference>
<reference evidence="5" key="1">
    <citation type="submission" date="2018-12" db="EMBL/GenBank/DDBJ databases">
        <title>Tengunoibacter tsumagoiensis gen. nov., sp. nov., Dictyobacter kobayashii sp. nov., D. alpinus sp. nov., and D. joshuensis sp. nov. and description of Dictyobacteraceae fam. nov. within the order Ktedonobacterales isolated from Tengu-no-mugimeshi.</title>
        <authorList>
            <person name="Wang C.M."/>
            <person name="Zheng Y."/>
            <person name="Sakai Y."/>
            <person name="Toyoda A."/>
            <person name="Minakuchi Y."/>
            <person name="Abe K."/>
            <person name="Yokota A."/>
            <person name="Yabe S."/>
        </authorList>
    </citation>
    <scope>NUCLEOTIDE SEQUENCE [LARGE SCALE GENOMIC DNA]</scope>
    <source>
        <strain evidence="5">Uno11</strain>
    </source>
</reference>
<feature type="domain" description="NB-ARC" evidence="2">
    <location>
        <begin position="314"/>
        <end position="408"/>
    </location>
</feature>
<dbReference type="SUPFAM" id="SSF52540">
    <property type="entry name" value="P-loop containing nucleoside triphosphate hydrolases"/>
    <property type="match status" value="1"/>
</dbReference>
<dbReference type="Pfam" id="PF00931">
    <property type="entry name" value="NB-ARC"/>
    <property type="match status" value="1"/>
</dbReference>
<name>A0A402AWU9_9CHLR</name>
<evidence type="ECO:0000259" key="3">
    <source>
        <dbReference type="Pfam" id="PF12770"/>
    </source>
</evidence>
<accession>A0A402AWU9</accession>
<dbReference type="Pfam" id="PF13424">
    <property type="entry name" value="TPR_12"/>
    <property type="match status" value="6"/>
</dbReference>
<protein>
    <submittedName>
        <fullName evidence="4">Uncharacterized protein</fullName>
    </submittedName>
</protein>
<dbReference type="PRINTS" id="PR00364">
    <property type="entry name" value="DISEASERSIST"/>
</dbReference>
<dbReference type="PANTHER" id="PTHR10098">
    <property type="entry name" value="RAPSYN-RELATED"/>
    <property type="match status" value="1"/>
</dbReference>
<dbReference type="InterPro" id="IPR019734">
    <property type="entry name" value="TPR_rpt"/>
</dbReference>
<dbReference type="Pfam" id="PF12770">
    <property type="entry name" value="CHAT"/>
    <property type="match status" value="1"/>
</dbReference>
<feature type="domain" description="CHAT" evidence="3">
    <location>
        <begin position="16"/>
        <end position="252"/>
    </location>
</feature>
<keyword evidence="5" id="KW-1185">Reference proteome</keyword>
<organism evidence="4 5">
    <name type="scientific">Dictyobacter kobayashii</name>
    <dbReference type="NCBI Taxonomy" id="2014872"/>
    <lineage>
        <taxon>Bacteria</taxon>
        <taxon>Bacillati</taxon>
        <taxon>Chloroflexota</taxon>
        <taxon>Ktedonobacteria</taxon>
        <taxon>Ktedonobacterales</taxon>
        <taxon>Dictyobacteraceae</taxon>
        <taxon>Dictyobacter</taxon>
    </lineage>
</organism>
<feature type="repeat" description="TPR" evidence="1">
    <location>
        <begin position="974"/>
        <end position="1007"/>
    </location>
</feature>
<evidence type="ECO:0000313" key="5">
    <source>
        <dbReference type="Proteomes" id="UP000287188"/>
    </source>
</evidence>
<evidence type="ECO:0000256" key="1">
    <source>
        <dbReference type="PROSITE-ProRule" id="PRU00339"/>
    </source>
</evidence>
<dbReference type="Gene3D" id="3.40.50.300">
    <property type="entry name" value="P-loop containing nucleotide triphosphate hydrolases"/>
    <property type="match status" value="1"/>
</dbReference>
<dbReference type="PROSITE" id="PS50005">
    <property type="entry name" value="TPR"/>
    <property type="match status" value="5"/>
</dbReference>
<dbReference type="SMART" id="SM00028">
    <property type="entry name" value="TPR"/>
    <property type="match status" value="12"/>
</dbReference>
<feature type="repeat" description="TPR" evidence="1">
    <location>
        <begin position="1014"/>
        <end position="1047"/>
    </location>
</feature>
<dbReference type="GO" id="GO:0043531">
    <property type="term" value="F:ADP binding"/>
    <property type="evidence" value="ECO:0007669"/>
    <property type="project" value="InterPro"/>
</dbReference>
<dbReference type="SUPFAM" id="SSF48452">
    <property type="entry name" value="TPR-like"/>
    <property type="match status" value="3"/>
</dbReference>
<dbReference type="InterPro" id="IPR027417">
    <property type="entry name" value="P-loop_NTPase"/>
</dbReference>
<feature type="repeat" description="TPR" evidence="1">
    <location>
        <begin position="734"/>
        <end position="767"/>
    </location>
</feature>
<evidence type="ECO:0000259" key="2">
    <source>
        <dbReference type="Pfam" id="PF00931"/>
    </source>
</evidence>
<dbReference type="InterPro" id="IPR011990">
    <property type="entry name" value="TPR-like_helical_dom_sf"/>
</dbReference>
<dbReference type="Gene3D" id="1.25.40.10">
    <property type="entry name" value="Tetratricopeptide repeat domain"/>
    <property type="match status" value="3"/>
</dbReference>